<proteinExistence type="predicted"/>
<sequence>MNIIKLSILSVIMYAAFSVQAESLSGIVNIKGKVPKGTLYIFAKKFGSAMPMPLAVQRIESPKYPVKFMLDESKKMIPSIPFKGPFVIVARISPSGSAMDKTGVEVKTSKPISLGAKDIQLTLIGNQ</sequence>
<evidence type="ECO:0000313" key="3">
    <source>
        <dbReference type="EMBL" id="OUR95749.1"/>
    </source>
</evidence>
<dbReference type="Pfam" id="PF23892">
    <property type="entry name" value="Ig_CycH"/>
    <property type="match status" value="1"/>
</dbReference>
<gene>
    <name evidence="3" type="ORF">A9Q84_14705</name>
</gene>
<protein>
    <recommendedName>
        <fullName evidence="2">Cytochrome c-type biogenesis protein H Ig-like domain-containing protein</fullName>
    </recommendedName>
</protein>
<feature type="chain" id="PRO_5012283048" description="Cytochrome c-type biogenesis protein H Ig-like domain-containing protein" evidence="1">
    <location>
        <begin position="22"/>
        <end position="127"/>
    </location>
</feature>
<evidence type="ECO:0000259" key="2">
    <source>
        <dbReference type="Pfam" id="PF23892"/>
    </source>
</evidence>
<dbReference type="Proteomes" id="UP000196531">
    <property type="component" value="Unassembled WGS sequence"/>
</dbReference>
<feature type="signal peptide" evidence="1">
    <location>
        <begin position="1"/>
        <end position="21"/>
    </location>
</feature>
<dbReference type="EMBL" id="MAAO01000007">
    <property type="protein sequence ID" value="OUR95749.1"/>
    <property type="molecule type" value="Genomic_DNA"/>
</dbReference>
<dbReference type="AlphaFoldDB" id="A0A1Y5F5I0"/>
<accession>A0A1Y5F5I0</accession>
<organism evidence="3 4">
    <name type="scientific">Halobacteriovorax marinus</name>
    <dbReference type="NCBI Taxonomy" id="97084"/>
    <lineage>
        <taxon>Bacteria</taxon>
        <taxon>Pseudomonadati</taxon>
        <taxon>Bdellovibrionota</taxon>
        <taxon>Bacteriovoracia</taxon>
        <taxon>Bacteriovoracales</taxon>
        <taxon>Halobacteriovoraceae</taxon>
        <taxon>Halobacteriovorax</taxon>
    </lineage>
</organism>
<comment type="caution">
    <text evidence="3">The sequence shown here is derived from an EMBL/GenBank/DDBJ whole genome shotgun (WGS) entry which is preliminary data.</text>
</comment>
<dbReference type="InterPro" id="IPR056412">
    <property type="entry name" value="Ig_CycH"/>
</dbReference>
<reference evidence="4" key="1">
    <citation type="journal article" date="2017" name="Proc. Natl. Acad. Sci. U.S.A.">
        <title>Simulation of Deepwater Horizon oil plume reveals substrate specialization within a complex community of hydrocarbon-degraders.</title>
        <authorList>
            <person name="Hu P."/>
            <person name="Dubinsky E.A."/>
            <person name="Probst A.J."/>
            <person name="Wang J."/>
            <person name="Sieber C.M.K."/>
            <person name="Tom L.M."/>
            <person name="Gardinali P."/>
            <person name="Banfield J.F."/>
            <person name="Atlas R.M."/>
            <person name="Andersen G.L."/>
        </authorList>
    </citation>
    <scope>NUCLEOTIDE SEQUENCE [LARGE SCALE GENOMIC DNA]</scope>
</reference>
<evidence type="ECO:0000313" key="4">
    <source>
        <dbReference type="Proteomes" id="UP000196531"/>
    </source>
</evidence>
<evidence type="ECO:0000256" key="1">
    <source>
        <dbReference type="SAM" id="SignalP"/>
    </source>
</evidence>
<keyword evidence="1" id="KW-0732">Signal</keyword>
<name>A0A1Y5F5I0_9BACT</name>
<feature type="domain" description="Cytochrome c-type biogenesis protein H Ig-like" evidence="2">
    <location>
        <begin position="35"/>
        <end position="118"/>
    </location>
</feature>